<dbReference type="EMBL" id="VMGL01000024">
    <property type="protein sequence ID" value="TSC96980.1"/>
    <property type="molecule type" value="Genomic_DNA"/>
</dbReference>
<sequence length="90" mass="10111">MEARTHEPLDEYAHSAYAEFETNSDAYNREEPSLLGDHRGDYAVFCDGKLAAVASNMTQAIRQAREAYPEAHPYVRQVGTSVLTRPRGRP</sequence>
<protein>
    <recommendedName>
        <fullName evidence="3">DUF5678 domain-containing protein</fullName>
    </recommendedName>
</protein>
<dbReference type="Proteomes" id="UP000318711">
    <property type="component" value="Unassembled WGS sequence"/>
</dbReference>
<evidence type="ECO:0008006" key="3">
    <source>
        <dbReference type="Google" id="ProtNLM"/>
    </source>
</evidence>
<accession>A0A554LVU2</accession>
<dbReference type="AlphaFoldDB" id="A0A554LVU2"/>
<evidence type="ECO:0000313" key="1">
    <source>
        <dbReference type="EMBL" id="TSC96980.1"/>
    </source>
</evidence>
<proteinExistence type="predicted"/>
<evidence type="ECO:0000313" key="2">
    <source>
        <dbReference type="Proteomes" id="UP000318711"/>
    </source>
</evidence>
<organism evidence="1 2">
    <name type="scientific">Candidatus Berkelbacteria bacterium Licking1014_2</name>
    <dbReference type="NCBI Taxonomy" id="2017146"/>
    <lineage>
        <taxon>Bacteria</taxon>
        <taxon>Candidatus Berkelbacteria</taxon>
    </lineage>
</organism>
<comment type="caution">
    <text evidence="1">The sequence shown here is derived from an EMBL/GenBank/DDBJ whole genome shotgun (WGS) entry which is preliminary data.</text>
</comment>
<name>A0A554LVU2_9BACT</name>
<reference evidence="1 2" key="1">
    <citation type="submission" date="2017-07" db="EMBL/GenBank/DDBJ databases">
        <title>Mechanisms for carbon and nitrogen cycling indicate functional differentiation within the Candidate Phyla Radiation.</title>
        <authorList>
            <person name="Danczak R.E."/>
            <person name="Johnston M.D."/>
            <person name="Kenah C."/>
            <person name="Slattery M."/>
            <person name="Wrighton K.C."/>
            <person name="Wilkins M.J."/>
        </authorList>
    </citation>
    <scope>NUCLEOTIDE SEQUENCE [LARGE SCALE GENOMIC DNA]</scope>
    <source>
        <strain evidence="1">Licking1014_2</strain>
    </source>
</reference>
<gene>
    <name evidence="1" type="ORF">CEN88_240</name>
</gene>